<dbReference type="SUPFAM" id="SSF47648">
    <property type="entry name" value="Nucleoside phosphorylase/phosphoribosyltransferase N-terminal domain"/>
    <property type="match status" value="1"/>
</dbReference>
<comment type="subunit">
    <text evidence="9">Homodimer.</text>
</comment>
<dbReference type="RefSeq" id="WP_269946681.1">
    <property type="nucleotide sequence ID" value="NZ_JAKMUU010000004.1"/>
</dbReference>
<feature type="binding site" evidence="9">
    <location>
        <begin position="86"/>
        <end position="87"/>
    </location>
    <ligand>
        <name>5-phospho-alpha-D-ribose 1-diphosphate</name>
        <dbReference type="ChEBI" id="CHEBI:58017"/>
    </ligand>
</feature>
<sequence>MKHTPLHTLQAFLDNNQPTVEEATEAFTPLAVGDYDDIQIAALLTHIRTRGETFADVTGAAKAFLKVGYPFPITGAGLMDTAGTGGDGANTINITTGASLVAATGGVKMVKHGNRSVSSKSGSADVLEALNIPLDLDAARAVRQFTASNFTFLFAPAYNPAVAHVQPVRKALGISTIFNTLGPLLSPSHPALQIMGIAKPDQGQLIAEVFRELGRERALVIHGTGTDEIATHGTTLVWELKDGEISTYELTPEDLGITRHDLAELAGGDGAANAQALRAVFAGHGAPAHYDAITANAGAMFYLNGTTDTIAVGVTHAKELIDSGHVERWLAIHEAANYAQGEES</sequence>
<evidence type="ECO:0000256" key="1">
    <source>
        <dbReference type="ARBA" id="ARBA00004907"/>
    </source>
</evidence>
<organism evidence="12 14">
    <name type="scientific">Corynebacterium curieae</name>
    <dbReference type="NCBI Taxonomy" id="2913500"/>
    <lineage>
        <taxon>Bacteria</taxon>
        <taxon>Bacillati</taxon>
        <taxon>Actinomycetota</taxon>
        <taxon>Actinomycetes</taxon>
        <taxon>Mycobacteriales</taxon>
        <taxon>Corynebacteriaceae</taxon>
        <taxon>Corynebacterium</taxon>
    </lineage>
</organism>
<feature type="binding site" evidence="9">
    <location>
        <begin position="111"/>
        <end position="119"/>
    </location>
    <ligand>
        <name>5-phospho-alpha-D-ribose 1-diphosphate</name>
        <dbReference type="ChEBI" id="CHEBI:58017"/>
    </ligand>
</feature>
<feature type="binding site" evidence="9">
    <location>
        <position position="83"/>
    </location>
    <ligand>
        <name>anthranilate</name>
        <dbReference type="ChEBI" id="CHEBI:16567"/>
        <label>1</label>
    </ligand>
</feature>
<evidence type="ECO:0000256" key="7">
    <source>
        <dbReference type="ARBA" id="ARBA00052328"/>
    </source>
</evidence>
<dbReference type="AlphaFoldDB" id="A0A9X3RVX6"/>
<keyword evidence="4 9" id="KW-0808">Transferase</keyword>
<evidence type="ECO:0000313" key="14">
    <source>
        <dbReference type="Proteomes" id="UP001146430"/>
    </source>
</evidence>
<keyword evidence="9" id="KW-0479">Metal-binding</keyword>
<evidence type="ECO:0000313" key="12">
    <source>
        <dbReference type="EMBL" id="MCZ9307548.1"/>
    </source>
</evidence>
<dbReference type="Gene3D" id="1.20.970.10">
    <property type="entry name" value="Transferase, Pyrimidine Nucleoside Phosphorylase, Chain C"/>
    <property type="match status" value="1"/>
</dbReference>
<feature type="binding site" evidence="9">
    <location>
        <begin position="93"/>
        <end position="96"/>
    </location>
    <ligand>
        <name>5-phospho-alpha-D-ribose 1-diphosphate</name>
        <dbReference type="ChEBI" id="CHEBI:58017"/>
    </ligand>
</feature>
<dbReference type="EC" id="2.4.2.18" evidence="9"/>
<name>A0A9X3RVX6_9CORY</name>
<dbReference type="GO" id="GO:0000287">
    <property type="term" value="F:magnesium ion binding"/>
    <property type="evidence" value="ECO:0007669"/>
    <property type="project" value="UniProtKB-UniRule"/>
</dbReference>
<dbReference type="InterPro" id="IPR036320">
    <property type="entry name" value="Glycosyl_Trfase_fam3_N_dom_sf"/>
</dbReference>
<evidence type="ECO:0000313" key="15">
    <source>
        <dbReference type="Proteomes" id="UP001185631"/>
    </source>
</evidence>
<dbReference type="InterPro" id="IPR000312">
    <property type="entry name" value="Glycosyl_Trfase_fam3"/>
</dbReference>
<evidence type="ECO:0000256" key="8">
    <source>
        <dbReference type="ARBA" id="ARBA00061188"/>
    </source>
</evidence>
<feature type="binding site" evidence="9">
    <location>
        <position position="228"/>
    </location>
    <ligand>
        <name>Mg(2+)</name>
        <dbReference type="ChEBI" id="CHEBI:18420"/>
        <label>2</label>
    </ligand>
</feature>
<evidence type="ECO:0000256" key="9">
    <source>
        <dbReference type="HAMAP-Rule" id="MF_00211"/>
    </source>
</evidence>
<reference evidence="13 15" key="2">
    <citation type="submission" date="2023-08" db="EMBL/GenBank/DDBJ databases">
        <title>Genomic characterization of the C. tuberculostearicum species complex, a ubiquitous member of the human skin microbiome.</title>
        <authorList>
            <person name="Ahmed N."/>
            <person name="Deming C."/>
            <person name="Conlan S."/>
            <person name="Segre J."/>
        </authorList>
    </citation>
    <scope>NUCLEOTIDE SEQUENCE [LARGE SCALE GENOMIC DNA]</scope>
    <source>
        <strain evidence="13 15">CTNIH19</strain>
    </source>
</reference>
<comment type="pathway">
    <text evidence="1 9">Amino-acid biosynthesis; L-tryptophan biosynthesis; L-tryptophan from chorismate: step 2/5.</text>
</comment>
<evidence type="ECO:0000256" key="5">
    <source>
        <dbReference type="ARBA" id="ARBA00022822"/>
    </source>
</evidence>
<dbReference type="Pfam" id="PF02885">
    <property type="entry name" value="Glycos_trans_3N"/>
    <property type="match status" value="1"/>
</dbReference>
<feature type="binding site" evidence="9">
    <location>
        <position position="227"/>
    </location>
    <ligand>
        <name>Mg(2+)</name>
        <dbReference type="ChEBI" id="CHEBI:18420"/>
        <label>2</label>
    </ligand>
</feature>
<keyword evidence="3 9" id="KW-0328">Glycosyltransferase</keyword>
<comment type="caution">
    <text evidence="12">The sequence shown here is derived from an EMBL/GenBank/DDBJ whole genome shotgun (WGS) entry which is preliminary data.</text>
</comment>
<feature type="domain" description="Glycosyl transferase family 3" evidence="10">
    <location>
        <begin position="78"/>
        <end position="325"/>
    </location>
</feature>
<comment type="similarity">
    <text evidence="8">In the C-terminal section; belongs to the anthranilate phosphoribosyltransferase family.</text>
</comment>
<feature type="domain" description="Glycosyl transferase family 3 N-terminal" evidence="11">
    <location>
        <begin position="9"/>
        <end position="66"/>
    </location>
</feature>
<keyword evidence="2 9" id="KW-0028">Amino-acid biosynthesis</keyword>
<dbReference type="PANTHER" id="PTHR43285:SF2">
    <property type="entry name" value="ANTHRANILATE PHOSPHORIBOSYLTRANSFERASE"/>
    <property type="match status" value="1"/>
</dbReference>
<dbReference type="Gene3D" id="3.40.1030.10">
    <property type="entry name" value="Nucleoside phosphorylase/phosphoribosyltransferase catalytic domain"/>
    <property type="match status" value="1"/>
</dbReference>
<comment type="caution">
    <text evidence="9">Lacks conserved residue(s) required for the propagation of feature annotation.</text>
</comment>
<dbReference type="NCBIfam" id="TIGR01245">
    <property type="entry name" value="trpD"/>
    <property type="match status" value="1"/>
</dbReference>
<evidence type="ECO:0000256" key="4">
    <source>
        <dbReference type="ARBA" id="ARBA00022679"/>
    </source>
</evidence>
<dbReference type="GO" id="GO:0005829">
    <property type="term" value="C:cytosol"/>
    <property type="evidence" value="ECO:0007669"/>
    <property type="project" value="TreeGrafter"/>
</dbReference>
<feature type="binding site" evidence="9">
    <location>
        <position position="228"/>
    </location>
    <ligand>
        <name>Mg(2+)</name>
        <dbReference type="ChEBI" id="CHEBI:18420"/>
        <label>1</label>
    </ligand>
</feature>
<evidence type="ECO:0000256" key="6">
    <source>
        <dbReference type="ARBA" id="ARBA00023141"/>
    </source>
</evidence>
<keyword evidence="9" id="KW-0460">Magnesium</keyword>
<accession>A0A9X3RVX6</accession>
<comment type="cofactor">
    <cofactor evidence="9">
        <name>Mg(2+)</name>
        <dbReference type="ChEBI" id="CHEBI:18420"/>
    </cofactor>
    <text evidence="9">Binds 2 magnesium ions per monomer.</text>
</comment>
<proteinExistence type="inferred from homology"/>
<feature type="binding site" evidence="9">
    <location>
        <position position="95"/>
    </location>
    <ligand>
        <name>Mg(2+)</name>
        <dbReference type="ChEBI" id="CHEBI:18420"/>
        <label>1</label>
    </ligand>
</feature>
<dbReference type="GO" id="GO:0000162">
    <property type="term" value="P:L-tryptophan biosynthetic process"/>
    <property type="evidence" value="ECO:0007669"/>
    <property type="project" value="UniProtKB-UniRule"/>
</dbReference>
<dbReference type="InterPro" id="IPR035902">
    <property type="entry name" value="Nuc_phospho_transferase"/>
</dbReference>
<evidence type="ECO:0000259" key="10">
    <source>
        <dbReference type="Pfam" id="PF00591"/>
    </source>
</evidence>
<comment type="catalytic activity">
    <reaction evidence="7 9">
        <text>N-(5-phospho-beta-D-ribosyl)anthranilate + diphosphate = 5-phospho-alpha-D-ribose 1-diphosphate + anthranilate</text>
        <dbReference type="Rhea" id="RHEA:11768"/>
        <dbReference type="ChEBI" id="CHEBI:16567"/>
        <dbReference type="ChEBI" id="CHEBI:18277"/>
        <dbReference type="ChEBI" id="CHEBI:33019"/>
        <dbReference type="ChEBI" id="CHEBI:58017"/>
        <dbReference type="EC" id="2.4.2.18"/>
    </reaction>
</comment>
<dbReference type="InterPro" id="IPR005940">
    <property type="entry name" value="Anthranilate_Pribosyl_Tfrase"/>
</dbReference>
<evidence type="ECO:0000313" key="13">
    <source>
        <dbReference type="EMBL" id="MDV2424228.1"/>
    </source>
</evidence>
<dbReference type="HAMAP" id="MF_00211">
    <property type="entry name" value="TrpD"/>
    <property type="match status" value="1"/>
</dbReference>
<feature type="binding site" evidence="9">
    <location>
        <position position="114"/>
    </location>
    <ligand>
        <name>anthranilate</name>
        <dbReference type="ChEBI" id="CHEBI:16567"/>
        <label>1</label>
    </ligand>
</feature>
<dbReference type="InterPro" id="IPR017459">
    <property type="entry name" value="Glycosyl_Trfase_fam3_N_dom"/>
</dbReference>
<dbReference type="FunFam" id="3.40.1030.10:FF:000002">
    <property type="entry name" value="Anthranilate phosphoribosyltransferase"/>
    <property type="match status" value="1"/>
</dbReference>
<dbReference type="Proteomes" id="UP001185631">
    <property type="component" value="Unassembled WGS sequence"/>
</dbReference>
<dbReference type="SUPFAM" id="SSF52418">
    <property type="entry name" value="Nucleoside phosphorylase/phosphoribosyltransferase catalytic domain"/>
    <property type="match status" value="1"/>
</dbReference>
<dbReference type="EMBL" id="JAKMUU010000004">
    <property type="protein sequence ID" value="MCZ9307548.1"/>
    <property type="molecule type" value="Genomic_DNA"/>
</dbReference>
<feature type="binding site" evidence="9">
    <location>
        <position position="83"/>
    </location>
    <ligand>
        <name>5-phospho-alpha-D-ribose 1-diphosphate</name>
        <dbReference type="ChEBI" id="CHEBI:58017"/>
    </ligand>
</feature>
<gene>
    <name evidence="9 12" type="primary">trpD</name>
    <name evidence="12" type="ORF">L8V01_08690</name>
    <name evidence="13" type="ORF">RAE13_07375</name>
</gene>
<evidence type="ECO:0000256" key="3">
    <source>
        <dbReference type="ARBA" id="ARBA00022676"/>
    </source>
</evidence>
<keyword evidence="15" id="KW-1185">Reference proteome</keyword>
<feature type="binding site" evidence="9">
    <location>
        <position position="169"/>
    </location>
    <ligand>
        <name>anthranilate</name>
        <dbReference type="ChEBI" id="CHEBI:16567"/>
        <label>2</label>
    </ligand>
</feature>
<evidence type="ECO:0000259" key="11">
    <source>
        <dbReference type="Pfam" id="PF02885"/>
    </source>
</evidence>
<comment type="function">
    <text evidence="9">Catalyzes the transfer of the phosphoribosyl group of 5-phosphorylribose-1-pyrophosphate (PRPP) to anthranilate to yield N-(5'-phosphoribosyl)-anthranilate (PRA).</text>
</comment>
<dbReference type="EMBL" id="JAVBID010000008">
    <property type="protein sequence ID" value="MDV2424228.1"/>
    <property type="molecule type" value="Genomic_DNA"/>
</dbReference>
<dbReference type="GO" id="GO:0004048">
    <property type="term" value="F:anthranilate phosphoribosyltransferase activity"/>
    <property type="evidence" value="ECO:0007669"/>
    <property type="project" value="UniProtKB-UniRule"/>
</dbReference>
<reference evidence="12" key="1">
    <citation type="submission" date="2022-02" db="EMBL/GenBank/DDBJ databases">
        <title>Corynebacterium sp. from urogenital microbiome.</title>
        <authorList>
            <person name="Cappelli E.A."/>
            <person name="Ribeiro T.G."/>
            <person name="Peixe L."/>
        </authorList>
    </citation>
    <scope>NUCLEOTIDE SEQUENCE</scope>
    <source>
        <strain evidence="12">C8Ua_181</strain>
    </source>
</reference>
<feature type="binding site" evidence="9">
    <location>
        <position position="91"/>
    </location>
    <ligand>
        <name>5-phospho-alpha-D-ribose 1-diphosphate</name>
        <dbReference type="ChEBI" id="CHEBI:58017"/>
    </ligand>
</feature>
<dbReference type="Pfam" id="PF00591">
    <property type="entry name" value="Glycos_transf_3"/>
    <property type="match status" value="1"/>
</dbReference>
<protein>
    <recommendedName>
        <fullName evidence="9">Anthranilate phosphoribosyltransferase</fullName>
        <ecNumber evidence="9">2.4.2.18</ecNumber>
    </recommendedName>
</protein>
<keyword evidence="5 9" id="KW-0822">Tryptophan biosynthesis</keyword>
<evidence type="ECO:0000256" key="2">
    <source>
        <dbReference type="ARBA" id="ARBA00022605"/>
    </source>
</evidence>
<dbReference type="PANTHER" id="PTHR43285">
    <property type="entry name" value="ANTHRANILATE PHOSPHORIBOSYLTRANSFERASE"/>
    <property type="match status" value="1"/>
</dbReference>
<keyword evidence="6 9" id="KW-0057">Aromatic amino acid biosynthesis</keyword>
<comment type="similarity">
    <text evidence="9">Belongs to the anthranilate phosphoribosyltransferase family.</text>
</comment>
<dbReference type="Proteomes" id="UP001146430">
    <property type="component" value="Unassembled WGS sequence"/>
</dbReference>
<feature type="binding site" evidence="9">
    <location>
        <position position="123"/>
    </location>
    <ligand>
        <name>5-phospho-alpha-D-ribose 1-diphosphate</name>
        <dbReference type="ChEBI" id="CHEBI:58017"/>
    </ligand>
</feature>